<keyword evidence="3" id="KW-1185">Reference proteome</keyword>
<dbReference type="EMBL" id="JAELVR010000013">
    <property type="protein sequence ID" value="MBJ6373347.1"/>
    <property type="molecule type" value="Genomic_DNA"/>
</dbReference>
<comment type="caution">
    <text evidence="2">The sequence shown here is derived from an EMBL/GenBank/DDBJ whole genome shotgun (WGS) entry which is preliminary data.</text>
</comment>
<evidence type="ECO:0000313" key="2">
    <source>
        <dbReference type="EMBL" id="MBJ6373347.1"/>
    </source>
</evidence>
<name>A0A8J7IXR7_9RHOB</name>
<sequence length="147" mass="15547">MAKTLKDLFLAMLNATLILVALCLVLALLVVNRANSLTATFAQNLSVVGPLQEAVQEAGSEIAALRADLATIGSQSEEVSSATMERLQARAAAMETRLQQMQDNLAELRNAPEQMIDHAIEKAGDEAVSSVARIRGCVPPETVSTGS</sequence>
<organism evidence="2 3">
    <name type="scientific">Sedimentitalea arenosa</name>
    <dbReference type="NCBI Taxonomy" id="2798803"/>
    <lineage>
        <taxon>Bacteria</taxon>
        <taxon>Pseudomonadati</taxon>
        <taxon>Pseudomonadota</taxon>
        <taxon>Alphaproteobacteria</taxon>
        <taxon>Rhodobacterales</taxon>
        <taxon>Paracoccaceae</taxon>
        <taxon>Sedimentitalea</taxon>
    </lineage>
</organism>
<dbReference type="RefSeq" id="WP_199026223.1">
    <property type="nucleotide sequence ID" value="NZ_JAELVR010000013.1"/>
</dbReference>
<dbReference type="AlphaFoldDB" id="A0A8J7IXR7"/>
<proteinExistence type="predicted"/>
<accession>A0A8J7IXR7</accession>
<gene>
    <name evidence="2" type="ORF">JF290_17605</name>
</gene>
<dbReference type="Proteomes" id="UP000619079">
    <property type="component" value="Unassembled WGS sequence"/>
</dbReference>
<feature type="coiled-coil region" evidence="1">
    <location>
        <begin position="84"/>
        <end position="111"/>
    </location>
</feature>
<evidence type="ECO:0000256" key="1">
    <source>
        <dbReference type="SAM" id="Coils"/>
    </source>
</evidence>
<reference evidence="2" key="1">
    <citation type="submission" date="2020-12" db="EMBL/GenBank/DDBJ databases">
        <title>Sedimentitalea sp. nov., isolated from sand in Incheon.</title>
        <authorList>
            <person name="Kim W."/>
        </authorList>
    </citation>
    <scope>NUCLEOTIDE SEQUENCE</scope>
    <source>
        <strain evidence="2">CAU 1593</strain>
    </source>
</reference>
<protein>
    <submittedName>
        <fullName evidence="2">Uncharacterized protein</fullName>
    </submittedName>
</protein>
<keyword evidence="1" id="KW-0175">Coiled coil</keyword>
<evidence type="ECO:0000313" key="3">
    <source>
        <dbReference type="Proteomes" id="UP000619079"/>
    </source>
</evidence>